<evidence type="ECO:0000259" key="5">
    <source>
        <dbReference type="Pfam" id="PF13456"/>
    </source>
</evidence>
<dbReference type="InterPro" id="IPR026055">
    <property type="entry name" value="FAR"/>
</dbReference>
<protein>
    <recommendedName>
        <fullName evidence="2">Fatty acyl-CoA reductase</fullName>
        <ecNumber evidence="2">1.2.1.84</ecNumber>
    </recommendedName>
</protein>
<dbReference type="Gene3D" id="3.40.50.720">
    <property type="entry name" value="NAD(P)-binding Rossmann-like Domain"/>
    <property type="match status" value="1"/>
</dbReference>
<dbReference type="InterPro" id="IPR036291">
    <property type="entry name" value="NAD(P)-bd_dom_sf"/>
</dbReference>
<dbReference type="GO" id="GO:0035336">
    <property type="term" value="P:long-chain fatty-acyl-CoA metabolic process"/>
    <property type="evidence" value="ECO:0007669"/>
    <property type="project" value="TreeGrafter"/>
</dbReference>
<proteinExistence type="inferred from homology"/>
<keyword evidence="2" id="KW-0521">NADP</keyword>
<organism evidence="6 7">
    <name type="scientific">Kingdonia uniflora</name>
    <dbReference type="NCBI Taxonomy" id="39325"/>
    <lineage>
        <taxon>Eukaryota</taxon>
        <taxon>Viridiplantae</taxon>
        <taxon>Streptophyta</taxon>
        <taxon>Embryophyta</taxon>
        <taxon>Tracheophyta</taxon>
        <taxon>Spermatophyta</taxon>
        <taxon>Magnoliopsida</taxon>
        <taxon>Ranunculales</taxon>
        <taxon>Circaeasteraceae</taxon>
        <taxon>Kingdonia</taxon>
    </lineage>
</organism>
<dbReference type="InterPro" id="IPR013120">
    <property type="entry name" value="FAR_NAD-bd"/>
</dbReference>
<reference evidence="6 7" key="1">
    <citation type="journal article" date="2020" name="IScience">
        <title>Genome Sequencing of the Endangered Kingdonia uniflora (Circaeasteraceae, Ranunculales) Reveals Potential Mechanisms of Evolutionary Specialization.</title>
        <authorList>
            <person name="Sun Y."/>
            <person name="Deng T."/>
            <person name="Zhang A."/>
            <person name="Moore M.J."/>
            <person name="Landis J.B."/>
            <person name="Lin N."/>
            <person name="Zhang H."/>
            <person name="Zhang X."/>
            <person name="Huang J."/>
            <person name="Zhang X."/>
            <person name="Sun H."/>
            <person name="Wang H."/>
        </authorList>
    </citation>
    <scope>NUCLEOTIDE SEQUENCE [LARGE SCALE GENOMIC DNA]</scope>
    <source>
        <strain evidence="6">TB1705</strain>
        <tissue evidence="6">Leaf</tissue>
    </source>
</reference>
<dbReference type="Gene3D" id="3.30.497.10">
    <property type="entry name" value="Antithrombin, subunit I, domain 2"/>
    <property type="match status" value="1"/>
</dbReference>
<feature type="domain" description="RNase H type-1" evidence="5">
    <location>
        <begin position="38"/>
        <end position="111"/>
    </location>
</feature>
<dbReference type="GO" id="GO:0102965">
    <property type="term" value="F:alcohol-forming long-chain fatty acyl-CoA reductase activity"/>
    <property type="evidence" value="ECO:0007669"/>
    <property type="project" value="UniProtKB-EC"/>
</dbReference>
<sequence length="565" mass="62977">MGMLIGIPTAPVAAWKRKLPPTLSSSAPRSAISGFGQSRSADAEEAEALAALRGLEAARHLGLQRILLLSDCQKIVSAFRERPEDLSWGALTLAPDMRVVTECFLDFRFEHERTLMDFTSIGPPIFGQYHDVAAALMVKRSNFAASLSELVSTGSGDAYAECHPDTSVALMLESELDDSTRLKGWIEMQNSTPRWDSIENCWKFREEDLGRKWLLVQNCQRMLTRCGEIRRLSSIQLPLSNLMRGTILSTNTLGDKNVLEFAKKCVKLHNLVHVSTAYVCGEKMGLVLEKAFEMGETLNGTLDLDIEYEHKVVRDTLDGLRAQGVTKELERAAMKELGIKKARQYAWLNTYVFTKAMGEMLNGQLRGDLPVSIICPSIITSTIREPFPGWIKGISRIDRLAIGYGKGKISCFVGDPELVIDLFDMVANTIVVAAIFNANQPSQYICHAEETRAQMNRWAEKDTHGLIKVVAITEGSLDSCSLIVLANALYFKGMWKRPFDKSRTKGSNFYLIDESMVNAVVKFFGSFMLKGSMVKILGSQCAYFFPMKEIGFDVDQLEPATYLLL</sequence>
<dbReference type="Pfam" id="PF13456">
    <property type="entry name" value="RVT_3"/>
    <property type="match status" value="1"/>
</dbReference>
<comment type="caution">
    <text evidence="6">The sequence shown here is derived from an EMBL/GenBank/DDBJ whole genome shotgun (WGS) entry which is preliminary data.</text>
</comment>
<keyword evidence="7" id="KW-1185">Reference proteome</keyword>
<gene>
    <name evidence="6" type="ORF">GIB67_018568</name>
</gene>
<evidence type="ECO:0000259" key="3">
    <source>
        <dbReference type="Pfam" id="PF00079"/>
    </source>
</evidence>
<evidence type="ECO:0000313" key="7">
    <source>
        <dbReference type="Proteomes" id="UP000541444"/>
    </source>
</evidence>
<evidence type="ECO:0000259" key="4">
    <source>
        <dbReference type="Pfam" id="PF07993"/>
    </source>
</evidence>
<keyword evidence="2" id="KW-0443">Lipid metabolism</keyword>
<comment type="similarity">
    <text evidence="2">Belongs to the fatty acyl-CoA reductase family.</text>
</comment>
<keyword evidence="2" id="KW-0560">Oxidoreductase</keyword>
<dbReference type="Pfam" id="PF00079">
    <property type="entry name" value="Serpin"/>
    <property type="match status" value="1"/>
</dbReference>
<comment type="similarity">
    <text evidence="1">Belongs to the serpin family.</text>
</comment>
<dbReference type="GO" id="GO:0080019">
    <property type="term" value="F:alcohol-forming very long-chain fatty acyl-CoA reductase activity"/>
    <property type="evidence" value="ECO:0007669"/>
    <property type="project" value="InterPro"/>
</dbReference>
<evidence type="ECO:0000256" key="1">
    <source>
        <dbReference type="ARBA" id="ARBA00009500"/>
    </source>
</evidence>
<dbReference type="PANTHER" id="PTHR11011:SF99">
    <property type="entry name" value="FATTY ACYL-COA REDUCTASE 3"/>
    <property type="match status" value="1"/>
</dbReference>
<dbReference type="EMBL" id="JACGCM010002538">
    <property type="protein sequence ID" value="KAF6138837.1"/>
    <property type="molecule type" value="Genomic_DNA"/>
</dbReference>
<dbReference type="InterPro" id="IPR036186">
    <property type="entry name" value="Serpin_sf"/>
</dbReference>
<feature type="domain" description="Serpin" evidence="3">
    <location>
        <begin position="446"/>
        <end position="518"/>
    </location>
</feature>
<comment type="function">
    <text evidence="2">Catalyzes the reduction of fatty acyl-CoA to fatty alcohols.</text>
</comment>
<comment type="catalytic activity">
    <reaction evidence="2">
        <text>a long-chain fatty acyl-CoA + 2 NADPH + 2 H(+) = a long-chain primary fatty alcohol + 2 NADP(+) + CoA</text>
        <dbReference type="Rhea" id="RHEA:52716"/>
        <dbReference type="ChEBI" id="CHEBI:15378"/>
        <dbReference type="ChEBI" id="CHEBI:57287"/>
        <dbReference type="ChEBI" id="CHEBI:57783"/>
        <dbReference type="ChEBI" id="CHEBI:58349"/>
        <dbReference type="ChEBI" id="CHEBI:77396"/>
        <dbReference type="ChEBI" id="CHEBI:83139"/>
        <dbReference type="EC" id="1.2.1.84"/>
    </reaction>
</comment>
<dbReference type="PANTHER" id="PTHR11011">
    <property type="entry name" value="MALE STERILITY PROTEIN 2-RELATED"/>
    <property type="match status" value="1"/>
</dbReference>
<dbReference type="Proteomes" id="UP000541444">
    <property type="component" value="Unassembled WGS sequence"/>
</dbReference>
<dbReference type="EC" id="1.2.1.84" evidence="2"/>
<dbReference type="SUPFAM" id="SSF51735">
    <property type="entry name" value="NAD(P)-binding Rossmann-fold domains"/>
    <property type="match status" value="1"/>
</dbReference>
<dbReference type="OrthoDB" id="429813at2759"/>
<dbReference type="Gene3D" id="2.30.39.10">
    <property type="entry name" value="Alpha-1-antitrypsin, domain 1"/>
    <property type="match status" value="1"/>
</dbReference>
<dbReference type="InterPro" id="IPR042185">
    <property type="entry name" value="Serpin_sf_2"/>
</dbReference>
<dbReference type="SUPFAM" id="SSF56574">
    <property type="entry name" value="Serpins"/>
    <property type="match status" value="1"/>
</dbReference>
<keyword evidence="2" id="KW-0444">Lipid biosynthesis</keyword>
<dbReference type="InterPro" id="IPR002156">
    <property type="entry name" value="RNaseH_domain"/>
</dbReference>
<dbReference type="GO" id="GO:0003676">
    <property type="term" value="F:nucleic acid binding"/>
    <property type="evidence" value="ECO:0007669"/>
    <property type="project" value="InterPro"/>
</dbReference>
<dbReference type="Pfam" id="PF07993">
    <property type="entry name" value="NAD_binding_4"/>
    <property type="match status" value="1"/>
</dbReference>
<evidence type="ECO:0000256" key="2">
    <source>
        <dbReference type="RuleBase" id="RU363097"/>
    </source>
</evidence>
<accession>A0A7J7L870</accession>
<name>A0A7J7L870_9MAGN</name>
<evidence type="ECO:0000313" key="6">
    <source>
        <dbReference type="EMBL" id="KAF6138837.1"/>
    </source>
</evidence>
<dbReference type="GO" id="GO:0004523">
    <property type="term" value="F:RNA-DNA hybrid ribonuclease activity"/>
    <property type="evidence" value="ECO:0007669"/>
    <property type="project" value="InterPro"/>
</dbReference>
<feature type="domain" description="Thioester reductase (TE)" evidence="4">
    <location>
        <begin position="247"/>
        <end position="430"/>
    </location>
</feature>
<dbReference type="InterPro" id="IPR023796">
    <property type="entry name" value="Serpin_dom"/>
</dbReference>
<dbReference type="InterPro" id="IPR042178">
    <property type="entry name" value="Serpin_sf_1"/>
</dbReference>
<dbReference type="GO" id="GO:0010345">
    <property type="term" value="P:suberin biosynthetic process"/>
    <property type="evidence" value="ECO:0007669"/>
    <property type="project" value="TreeGrafter"/>
</dbReference>
<dbReference type="AlphaFoldDB" id="A0A7J7L870"/>